<organism evidence="2 3">
    <name type="scientific">Canavalia gladiata</name>
    <name type="common">Sword bean</name>
    <name type="synonym">Dolichos gladiatus</name>
    <dbReference type="NCBI Taxonomy" id="3824"/>
    <lineage>
        <taxon>Eukaryota</taxon>
        <taxon>Viridiplantae</taxon>
        <taxon>Streptophyta</taxon>
        <taxon>Embryophyta</taxon>
        <taxon>Tracheophyta</taxon>
        <taxon>Spermatophyta</taxon>
        <taxon>Magnoliopsida</taxon>
        <taxon>eudicotyledons</taxon>
        <taxon>Gunneridae</taxon>
        <taxon>Pentapetalae</taxon>
        <taxon>rosids</taxon>
        <taxon>fabids</taxon>
        <taxon>Fabales</taxon>
        <taxon>Fabaceae</taxon>
        <taxon>Papilionoideae</taxon>
        <taxon>50 kb inversion clade</taxon>
        <taxon>NPAAA clade</taxon>
        <taxon>indigoferoid/millettioid clade</taxon>
        <taxon>Phaseoleae</taxon>
        <taxon>Canavalia</taxon>
    </lineage>
</organism>
<feature type="transmembrane region" description="Helical" evidence="1">
    <location>
        <begin position="12"/>
        <end position="45"/>
    </location>
</feature>
<protein>
    <submittedName>
        <fullName evidence="2">Uncharacterized protein</fullName>
    </submittedName>
</protein>
<accession>A0AAN9QY49</accession>
<reference evidence="2 3" key="1">
    <citation type="submission" date="2024-01" db="EMBL/GenBank/DDBJ databases">
        <title>The genomes of 5 underutilized Papilionoideae crops provide insights into root nodulation and disease resistanc.</title>
        <authorList>
            <person name="Jiang F."/>
        </authorList>
    </citation>
    <scope>NUCLEOTIDE SEQUENCE [LARGE SCALE GENOMIC DNA]</scope>
    <source>
        <strain evidence="2">LVBAO_FW01</strain>
        <tissue evidence="2">Leaves</tissue>
    </source>
</reference>
<evidence type="ECO:0000313" key="3">
    <source>
        <dbReference type="Proteomes" id="UP001367508"/>
    </source>
</evidence>
<proteinExistence type="predicted"/>
<keyword evidence="1" id="KW-0812">Transmembrane</keyword>
<sequence length="167" mass="19325">MFRRETCTLIDLNFISVFISLLPAFFQFVIQLMYFILGLIFWYIGKTKAKLKKGKLQLASNNRDLARERGFSVQTLKITECPDPFAMLVVNQPPTKASPEAFINISLNSSVPTLTSLCKVSLKFTKRRIGNNVLKRYTKVINIKLIDNKFFRSKYNKDKIKITSKQF</sequence>
<dbReference type="Proteomes" id="UP001367508">
    <property type="component" value="Unassembled WGS sequence"/>
</dbReference>
<dbReference type="AlphaFoldDB" id="A0AAN9QY49"/>
<evidence type="ECO:0000256" key="1">
    <source>
        <dbReference type="SAM" id="Phobius"/>
    </source>
</evidence>
<keyword evidence="1" id="KW-1133">Transmembrane helix</keyword>
<keyword evidence="1" id="KW-0472">Membrane</keyword>
<comment type="caution">
    <text evidence="2">The sequence shown here is derived from an EMBL/GenBank/DDBJ whole genome shotgun (WGS) entry which is preliminary data.</text>
</comment>
<evidence type="ECO:0000313" key="2">
    <source>
        <dbReference type="EMBL" id="KAK7351501.1"/>
    </source>
</evidence>
<dbReference type="EMBL" id="JAYMYQ010000002">
    <property type="protein sequence ID" value="KAK7351501.1"/>
    <property type="molecule type" value="Genomic_DNA"/>
</dbReference>
<keyword evidence="3" id="KW-1185">Reference proteome</keyword>
<gene>
    <name evidence="2" type="ORF">VNO77_11013</name>
</gene>
<name>A0AAN9QY49_CANGL</name>